<keyword evidence="1" id="KW-0472">Membrane</keyword>
<keyword evidence="1" id="KW-1133">Transmembrane helix</keyword>
<feature type="transmembrane region" description="Helical" evidence="1">
    <location>
        <begin position="276"/>
        <end position="298"/>
    </location>
</feature>
<dbReference type="GeneID" id="90540910"/>
<evidence type="ECO:0000313" key="2">
    <source>
        <dbReference type="EMBL" id="WUR03104.1"/>
    </source>
</evidence>
<sequence length="308" mass="36678">MLVKYLLKYKHVVYKQKHCIQFILLFLATLFIFKKPSDTNVSSNDLLFKKLEYPYKILPKKFIDEFSSIKSPANTILILCDPKDLIYFDLIYGSIKDFKCSYREIVLTFARKLYSKYFTVIYLSFGDENFTSINLLRNTQPNSDLASISRFYFPNKYRFKIDDLVYQPDLNFGFSLNIQLEYSRKNIKQFFTFLRNINNIESFSSGKYFYIPFLETNLDINDFLIFTILTFLCHLLDWVDQSKTGNIFITFFSLCLVYFIPVLCPVILMFKNERIFLALALYLIHFRYGLICFIYLYLLGISKILIKK</sequence>
<name>A0AAX4JAU3_9MICR</name>
<gene>
    <name evidence="2" type="ORF">VNE69_03314</name>
</gene>
<proteinExistence type="predicted"/>
<dbReference type="AlphaFoldDB" id="A0AAX4JAU3"/>
<evidence type="ECO:0000256" key="1">
    <source>
        <dbReference type="SAM" id="Phobius"/>
    </source>
</evidence>
<protein>
    <submittedName>
        <fullName evidence="2">GPI transamidase component GAA1</fullName>
    </submittedName>
</protein>
<dbReference type="EMBL" id="CP142728">
    <property type="protein sequence ID" value="WUR03104.1"/>
    <property type="molecule type" value="Genomic_DNA"/>
</dbReference>
<keyword evidence="3" id="KW-1185">Reference proteome</keyword>
<evidence type="ECO:0000313" key="3">
    <source>
        <dbReference type="Proteomes" id="UP001334084"/>
    </source>
</evidence>
<dbReference type="RefSeq" id="XP_065329249.1">
    <property type="nucleotide sequence ID" value="XM_065473177.1"/>
</dbReference>
<reference evidence="2" key="1">
    <citation type="journal article" date="2024" name="BMC Genomics">
        <title>Functional annotation of a divergent genome using sequence and structure-based similarity.</title>
        <authorList>
            <person name="Svedberg D."/>
            <person name="Winiger R.R."/>
            <person name="Berg A."/>
            <person name="Sharma H."/>
            <person name="Tellgren-Roth C."/>
            <person name="Debrunner-Vossbrinck B.A."/>
            <person name="Vossbrinck C.R."/>
            <person name="Barandun J."/>
        </authorList>
    </citation>
    <scope>NUCLEOTIDE SEQUENCE</scope>
    <source>
        <strain evidence="2">Illinois isolate</strain>
    </source>
</reference>
<dbReference type="KEGG" id="vnx:VNE69_03314"/>
<keyword evidence="1" id="KW-0812">Transmembrane</keyword>
<organism evidence="2 3">
    <name type="scientific">Vairimorpha necatrix</name>
    <dbReference type="NCBI Taxonomy" id="6039"/>
    <lineage>
        <taxon>Eukaryota</taxon>
        <taxon>Fungi</taxon>
        <taxon>Fungi incertae sedis</taxon>
        <taxon>Microsporidia</taxon>
        <taxon>Nosematidae</taxon>
        <taxon>Vairimorpha</taxon>
    </lineage>
</organism>
<dbReference type="Proteomes" id="UP001334084">
    <property type="component" value="Chromosome 3"/>
</dbReference>
<accession>A0AAX4JAU3</accession>
<feature type="transmembrane region" description="Helical" evidence="1">
    <location>
        <begin position="247"/>
        <end position="270"/>
    </location>
</feature>